<dbReference type="OrthoDB" id="1622897at2"/>
<evidence type="ECO:0000259" key="1">
    <source>
        <dbReference type="Pfam" id="PF10020"/>
    </source>
</evidence>
<keyword evidence="3" id="KW-1185">Reference proteome</keyword>
<name>A0A0J6ZNR2_9FIRM</name>
<reference evidence="2 3" key="1">
    <citation type="submission" date="2015-06" db="EMBL/GenBank/DDBJ databases">
        <title>Draft genome sequence of beer spoilage bacterium Megasphaera cerevisiae type strain 20462.</title>
        <authorList>
            <person name="Kutumbaka K."/>
            <person name="Pasmowitz J."/>
            <person name="Mategko J."/>
            <person name="Reyes D."/>
            <person name="Friedrich A."/>
            <person name="Han S."/>
            <person name="Martens-Habbena W."/>
            <person name="Neal-McKinney J."/>
            <person name="Janagama H.K."/>
            <person name="Nadala C."/>
            <person name="Samadpour M."/>
        </authorList>
    </citation>
    <scope>NUCLEOTIDE SEQUENCE [LARGE SCALE GENOMIC DNA]</scope>
    <source>
        <strain evidence="2 3">DSM 20462</strain>
    </source>
</reference>
<dbReference type="Proteomes" id="UP000036503">
    <property type="component" value="Unassembled WGS sequence"/>
</dbReference>
<organism evidence="2 3">
    <name type="scientific">Megasphaera cerevisiae DSM 20462</name>
    <dbReference type="NCBI Taxonomy" id="1122219"/>
    <lineage>
        <taxon>Bacteria</taxon>
        <taxon>Bacillati</taxon>
        <taxon>Bacillota</taxon>
        <taxon>Negativicutes</taxon>
        <taxon>Veillonellales</taxon>
        <taxon>Veillonellaceae</taxon>
        <taxon>Megasphaera</taxon>
    </lineage>
</organism>
<sequence length="131" mass="15560">MNLKYVKGNYMDEIMFEDKPVLFTLEGLEEGKEEEAYRYSEEIWNWVLAHRSRVIAHAPLIANFKNKKWRSDEEPEVTAEEICGYLQRINSVYVTYKGGFDIFFDTNDVFHERSIVVRVGKNFMFEGFKLL</sequence>
<protein>
    <recommendedName>
        <fullName evidence="1">DUF2262 domain-containing protein</fullName>
    </recommendedName>
</protein>
<dbReference type="PATRIC" id="fig|1122219.3.peg.1215"/>
<dbReference type="AlphaFoldDB" id="A0A0J6ZNR2"/>
<dbReference type="EMBL" id="LEKT01000021">
    <property type="protein sequence ID" value="KMO86506.1"/>
    <property type="molecule type" value="Genomic_DNA"/>
</dbReference>
<proteinExistence type="predicted"/>
<feature type="domain" description="DUF2262" evidence="1">
    <location>
        <begin position="10"/>
        <end position="122"/>
    </location>
</feature>
<gene>
    <name evidence="2" type="ORF">AB840_07695</name>
</gene>
<evidence type="ECO:0000313" key="2">
    <source>
        <dbReference type="EMBL" id="KMO86506.1"/>
    </source>
</evidence>
<dbReference type="InterPro" id="IPR019260">
    <property type="entry name" value="DUF2262"/>
</dbReference>
<dbReference type="STRING" id="39029.BSR42_00215"/>
<accession>A0A0J6ZNR2</accession>
<dbReference type="Pfam" id="PF10020">
    <property type="entry name" value="DUF2262"/>
    <property type="match status" value="1"/>
</dbReference>
<dbReference type="InParanoid" id="A0A0J6ZNR2"/>
<comment type="caution">
    <text evidence="2">The sequence shown here is derived from an EMBL/GenBank/DDBJ whole genome shotgun (WGS) entry which is preliminary data.</text>
</comment>
<evidence type="ECO:0000313" key="3">
    <source>
        <dbReference type="Proteomes" id="UP000036503"/>
    </source>
</evidence>
<dbReference type="RefSeq" id="WP_048514256.1">
    <property type="nucleotide sequence ID" value="NZ_FUXD01000021.1"/>
</dbReference>